<name>A0A368ZCZ2_9RHOB</name>
<dbReference type="InterPro" id="IPR036291">
    <property type="entry name" value="NAD(P)-bd_dom_sf"/>
</dbReference>
<reference evidence="3 4" key="1">
    <citation type="submission" date="2018-07" db="EMBL/GenBank/DDBJ databases">
        <title>Genomic Encyclopedia of Type Strains, Phase III (KMG-III): the genomes of soil and plant-associated and newly described type strains.</title>
        <authorList>
            <person name="Whitman W."/>
        </authorList>
    </citation>
    <scope>NUCLEOTIDE SEQUENCE [LARGE SCALE GENOMIC DNA]</scope>
    <source>
        <strain evidence="3 4">CECT 8525</strain>
    </source>
</reference>
<dbReference type="Proteomes" id="UP000253345">
    <property type="component" value="Unassembled WGS sequence"/>
</dbReference>
<evidence type="ECO:0000259" key="1">
    <source>
        <dbReference type="Pfam" id="PF01408"/>
    </source>
</evidence>
<dbReference type="SUPFAM" id="SSF51735">
    <property type="entry name" value="NAD(P)-binding Rossmann-fold domains"/>
    <property type="match status" value="1"/>
</dbReference>
<organism evidence="3 4">
    <name type="scientific">Paracoccus lutimaris</name>
    <dbReference type="NCBI Taxonomy" id="1490030"/>
    <lineage>
        <taxon>Bacteria</taxon>
        <taxon>Pseudomonadati</taxon>
        <taxon>Pseudomonadota</taxon>
        <taxon>Alphaproteobacteria</taxon>
        <taxon>Rhodobacterales</taxon>
        <taxon>Paracoccaceae</taxon>
        <taxon>Paracoccus</taxon>
    </lineage>
</organism>
<proteinExistence type="predicted"/>
<dbReference type="PANTHER" id="PTHR43708">
    <property type="entry name" value="CONSERVED EXPRESSED OXIDOREDUCTASE (EUROFUNG)"/>
    <property type="match status" value="1"/>
</dbReference>
<dbReference type="OrthoDB" id="9815825at2"/>
<evidence type="ECO:0000313" key="4">
    <source>
        <dbReference type="Proteomes" id="UP000253345"/>
    </source>
</evidence>
<sequence>MINGERQTKAAIRWAMVGGGKGSQIGYIHRSAAERDRYFQLVAGAFDLDAARGRAFGVELGLDPDRCYADYKAIFAAESARPDGIRAVSIATPNNTHYEISKAALEAGIHVICEKPLTFTTAEALDLQRIAEERNLLVGVTYGYSGYQMIEEAARLVADGTLGEIRLVNLQFAHGFHNEAVEDANPAIRWRVDPKFAGPSYVLGDLATHPLYLAEVICPELKIRRLMCARQSFIASRAPLEDNAVTLMEYEGGAFGTLWTSAVNAGAMHSQKVRIVGSKASIEWWDEHPNQLSLEIQGEPPRLLDRGMGYLHPETSGDDRISGGHPEGLFEAWANLYYRFALVIEALDEGAPDRVADLRYPGIEAGIEGVRWVENCVRSADQGGVWVDYS</sequence>
<accession>A0A368ZCZ2</accession>
<feature type="domain" description="Gfo/Idh/MocA-like oxidoreductase C-terminal" evidence="2">
    <location>
        <begin position="155"/>
        <end position="387"/>
    </location>
</feature>
<dbReference type="RefSeq" id="WP_114347779.1">
    <property type="nucleotide sequence ID" value="NZ_QPJL01000001.1"/>
</dbReference>
<protein>
    <submittedName>
        <fullName evidence="3">Putative dehydrogenase</fullName>
    </submittedName>
</protein>
<dbReference type="InterPro" id="IPR051317">
    <property type="entry name" value="Gfo/Idh/MocA_oxidoreduct"/>
</dbReference>
<dbReference type="InterPro" id="IPR000683">
    <property type="entry name" value="Gfo/Idh/MocA-like_OxRdtase_N"/>
</dbReference>
<dbReference type="AlphaFoldDB" id="A0A368ZCZ2"/>
<dbReference type="EMBL" id="QPJL01000001">
    <property type="protein sequence ID" value="RCW89057.1"/>
    <property type="molecule type" value="Genomic_DNA"/>
</dbReference>
<dbReference type="Pfam" id="PF01408">
    <property type="entry name" value="GFO_IDH_MocA"/>
    <property type="match status" value="1"/>
</dbReference>
<dbReference type="Gene3D" id="3.30.360.10">
    <property type="entry name" value="Dihydrodipicolinate Reductase, domain 2"/>
    <property type="match status" value="1"/>
</dbReference>
<gene>
    <name evidence="3" type="ORF">DFP89_101498</name>
</gene>
<dbReference type="InterPro" id="IPR004104">
    <property type="entry name" value="Gfo/Idh/MocA-like_OxRdtase_C"/>
</dbReference>
<keyword evidence="4" id="KW-1185">Reference proteome</keyword>
<dbReference type="PANTHER" id="PTHR43708:SF3">
    <property type="entry name" value="OXIDOREDUCTASE"/>
    <property type="match status" value="1"/>
</dbReference>
<comment type="caution">
    <text evidence="3">The sequence shown here is derived from an EMBL/GenBank/DDBJ whole genome shotgun (WGS) entry which is preliminary data.</text>
</comment>
<dbReference type="Gene3D" id="3.40.50.720">
    <property type="entry name" value="NAD(P)-binding Rossmann-like Domain"/>
    <property type="match status" value="1"/>
</dbReference>
<dbReference type="SUPFAM" id="SSF55347">
    <property type="entry name" value="Glyceraldehyde-3-phosphate dehydrogenase-like, C-terminal domain"/>
    <property type="match status" value="1"/>
</dbReference>
<feature type="domain" description="Gfo/Idh/MocA-like oxidoreductase N-terminal" evidence="1">
    <location>
        <begin position="12"/>
        <end position="142"/>
    </location>
</feature>
<dbReference type="Pfam" id="PF02894">
    <property type="entry name" value="GFO_IDH_MocA_C"/>
    <property type="match status" value="1"/>
</dbReference>
<evidence type="ECO:0000259" key="2">
    <source>
        <dbReference type="Pfam" id="PF02894"/>
    </source>
</evidence>
<evidence type="ECO:0000313" key="3">
    <source>
        <dbReference type="EMBL" id="RCW89057.1"/>
    </source>
</evidence>
<dbReference type="GO" id="GO:0000166">
    <property type="term" value="F:nucleotide binding"/>
    <property type="evidence" value="ECO:0007669"/>
    <property type="project" value="InterPro"/>
</dbReference>